<organism evidence="1 2">
    <name type="scientific">Triticum urartu</name>
    <name type="common">Red wild einkorn</name>
    <name type="synonym">Crithodium urartu</name>
    <dbReference type="NCBI Taxonomy" id="4572"/>
    <lineage>
        <taxon>Eukaryota</taxon>
        <taxon>Viridiplantae</taxon>
        <taxon>Streptophyta</taxon>
        <taxon>Embryophyta</taxon>
        <taxon>Tracheophyta</taxon>
        <taxon>Spermatophyta</taxon>
        <taxon>Magnoliopsida</taxon>
        <taxon>Liliopsida</taxon>
        <taxon>Poales</taxon>
        <taxon>Poaceae</taxon>
        <taxon>BOP clade</taxon>
        <taxon>Pooideae</taxon>
        <taxon>Triticodae</taxon>
        <taxon>Triticeae</taxon>
        <taxon>Triticinae</taxon>
        <taxon>Triticum</taxon>
    </lineage>
</organism>
<dbReference type="PANTHER" id="PTHR45707">
    <property type="entry name" value="C2 CALCIUM/LIPID-BINDING PLANT PHOSPHORIBOSYLTRANSFERASE FAMILY PROTEIN"/>
    <property type="match status" value="1"/>
</dbReference>
<dbReference type="InterPro" id="IPR011009">
    <property type="entry name" value="Kinase-like_dom_sf"/>
</dbReference>
<dbReference type="Proteomes" id="UP000015106">
    <property type="component" value="Chromosome 2"/>
</dbReference>
<reference evidence="1" key="2">
    <citation type="submission" date="2018-03" db="EMBL/GenBank/DDBJ databases">
        <title>The Triticum urartu genome reveals the dynamic nature of wheat genome evolution.</title>
        <authorList>
            <person name="Ling H."/>
            <person name="Ma B."/>
            <person name="Shi X."/>
            <person name="Liu H."/>
            <person name="Dong L."/>
            <person name="Sun H."/>
            <person name="Cao Y."/>
            <person name="Gao Q."/>
            <person name="Zheng S."/>
            <person name="Li Y."/>
            <person name="Yu Y."/>
            <person name="Du H."/>
            <person name="Qi M."/>
            <person name="Li Y."/>
            <person name="Yu H."/>
            <person name="Cui Y."/>
            <person name="Wang N."/>
            <person name="Chen C."/>
            <person name="Wu H."/>
            <person name="Zhao Y."/>
            <person name="Zhang J."/>
            <person name="Li Y."/>
            <person name="Zhou W."/>
            <person name="Zhang B."/>
            <person name="Hu W."/>
            <person name="Eijk M."/>
            <person name="Tang J."/>
            <person name="Witsenboer H."/>
            <person name="Zhao S."/>
            <person name="Li Z."/>
            <person name="Zhang A."/>
            <person name="Wang D."/>
            <person name="Liang C."/>
        </authorList>
    </citation>
    <scope>NUCLEOTIDE SEQUENCE [LARGE SCALE GENOMIC DNA]</scope>
    <source>
        <strain evidence="1">cv. G1812</strain>
    </source>
</reference>
<proteinExistence type="predicted"/>
<dbReference type="Gene3D" id="1.10.510.10">
    <property type="entry name" value="Transferase(Phosphotransferase) domain 1"/>
    <property type="match status" value="1"/>
</dbReference>
<name>A0A8R7PL42_TRIUA</name>
<dbReference type="EnsemblPlants" id="TuG1812G0200006140.01.T01">
    <property type="protein sequence ID" value="TuG1812G0200006140.01.T01"/>
    <property type="gene ID" value="TuG1812G0200006140.01"/>
</dbReference>
<protein>
    <recommendedName>
        <fullName evidence="3">Protein kinase domain-containing protein</fullName>
    </recommendedName>
</protein>
<evidence type="ECO:0000313" key="2">
    <source>
        <dbReference type="Proteomes" id="UP000015106"/>
    </source>
</evidence>
<dbReference type="Gramene" id="TuG1812G0200006140.01.T01">
    <property type="protein sequence ID" value="TuG1812G0200006140.01.T01"/>
    <property type="gene ID" value="TuG1812G0200006140.01"/>
</dbReference>
<reference evidence="2" key="1">
    <citation type="journal article" date="2013" name="Nature">
        <title>Draft genome of the wheat A-genome progenitor Triticum urartu.</title>
        <authorList>
            <person name="Ling H.Q."/>
            <person name="Zhao S."/>
            <person name="Liu D."/>
            <person name="Wang J."/>
            <person name="Sun H."/>
            <person name="Zhang C."/>
            <person name="Fan H."/>
            <person name="Li D."/>
            <person name="Dong L."/>
            <person name="Tao Y."/>
            <person name="Gao C."/>
            <person name="Wu H."/>
            <person name="Li Y."/>
            <person name="Cui Y."/>
            <person name="Guo X."/>
            <person name="Zheng S."/>
            <person name="Wang B."/>
            <person name="Yu K."/>
            <person name="Liang Q."/>
            <person name="Yang W."/>
            <person name="Lou X."/>
            <person name="Chen J."/>
            <person name="Feng M."/>
            <person name="Jian J."/>
            <person name="Zhang X."/>
            <person name="Luo G."/>
            <person name="Jiang Y."/>
            <person name="Liu J."/>
            <person name="Wang Z."/>
            <person name="Sha Y."/>
            <person name="Zhang B."/>
            <person name="Wu H."/>
            <person name="Tang D."/>
            <person name="Shen Q."/>
            <person name="Xue P."/>
            <person name="Zou S."/>
            <person name="Wang X."/>
            <person name="Liu X."/>
            <person name="Wang F."/>
            <person name="Yang Y."/>
            <person name="An X."/>
            <person name="Dong Z."/>
            <person name="Zhang K."/>
            <person name="Zhang X."/>
            <person name="Luo M.C."/>
            <person name="Dvorak J."/>
            <person name="Tong Y."/>
            <person name="Wang J."/>
            <person name="Yang H."/>
            <person name="Li Z."/>
            <person name="Wang D."/>
            <person name="Zhang A."/>
            <person name="Wang J."/>
        </authorList>
    </citation>
    <scope>NUCLEOTIDE SEQUENCE</scope>
    <source>
        <strain evidence="2">cv. G1812</strain>
    </source>
</reference>
<keyword evidence="2" id="KW-1185">Reference proteome</keyword>
<dbReference type="SUPFAM" id="SSF56112">
    <property type="entry name" value="Protein kinase-like (PK-like)"/>
    <property type="match status" value="1"/>
</dbReference>
<accession>A0A8R7PL42</accession>
<reference evidence="1" key="3">
    <citation type="submission" date="2022-06" db="UniProtKB">
        <authorList>
            <consortium name="EnsemblPlants"/>
        </authorList>
    </citation>
    <scope>IDENTIFICATION</scope>
</reference>
<dbReference type="PANTHER" id="PTHR45707:SF72">
    <property type="entry name" value="PROTEIN KINASE DOMAIN-CONTAINING PROTEIN"/>
    <property type="match status" value="1"/>
</dbReference>
<dbReference type="AlphaFoldDB" id="A0A8R7PL42"/>
<evidence type="ECO:0008006" key="3">
    <source>
        <dbReference type="Google" id="ProtNLM"/>
    </source>
</evidence>
<evidence type="ECO:0000313" key="1">
    <source>
        <dbReference type="EnsemblPlants" id="TuG1812G0200006140.01.T01"/>
    </source>
</evidence>
<sequence length="104" mass="12066">TITPKSDIFSLGVIILEAVTGHRDYPDVTRTPSDEFIELTIRKWRNVLQRTPGYWSLRIDCQQIKRCLQVGLICVNPERTKRPPVVKVIRMLRGLESIDYSILE</sequence>